<comment type="similarity">
    <text evidence="2">Belongs to the membrane magnesium transporter (TC 1.A.67) family.</text>
</comment>
<evidence type="ECO:0000256" key="1">
    <source>
        <dbReference type="ARBA" id="ARBA00004477"/>
    </source>
</evidence>
<evidence type="ECO:0000256" key="2">
    <source>
        <dbReference type="ARBA" id="ARBA00006109"/>
    </source>
</evidence>
<dbReference type="InterPro" id="IPR018937">
    <property type="entry name" value="MMgT"/>
</dbReference>
<sequence>MSTTIGRLLSLVGITFLIHSAYSTYQHLSYLNAVDKAESGLPIEIIAECLISVVVSLVGVVLCAGDLKNILMENEMRKQTIDKLDTAPSFITFNHRGRRAVSAHTLLQRRSHMS</sequence>
<evidence type="ECO:0000313" key="10">
    <source>
        <dbReference type="Proteomes" id="UP000612746"/>
    </source>
</evidence>
<feature type="transmembrane region" description="Helical" evidence="8">
    <location>
        <begin position="39"/>
        <end position="67"/>
    </location>
</feature>
<accession>A0A8H7Q146</accession>
<keyword evidence="5" id="KW-0256">Endoplasmic reticulum</keyword>
<keyword evidence="7 8" id="KW-0472">Membrane</keyword>
<evidence type="ECO:0000256" key="4">
    <source>
        <dbReference type="ARBA" id="ARBA00022692"/>
    </source>
</evidence>
<comment type="subunit">
    <text evidence="3">Component of the ER membrane protein complex (EMC).</text>
</comment>
<keyword evidence="6 8" id="KW-1133">Transmembrane helix</keyword>
<keyword evidence="4 8" id="KW-0812">Transmembrane</keyword>
<reference evidence="9" key="1">
    <citation type="submission" date="2020-12" db="EMBL/GenBank/DDBJ databases">
        <title>Metabolic potential, ecology and presence of endohyphal bacteria is reflected in genomic diversity of Mucoromycotina.</title>
        <authorList>
            <person name="Muszewska A."/>
            <person name="Okrasinska A."/>
            <person name="Steczkiewicz K."/>
            <person name="Drgas O."/>
            <person name="Orlowska M."/>
            <person name="Perlinska-Lenart U."/>
            <person name="Aleksandrzak-Piekarczyk T."/>
            <person name="Szatraj K."/>
            <person name="Zielenkiewicz U."/>
            <person name="Pilsyk S."/>
            <person name="Malc E."/>
            <person name="Mieczkowski P."/>
            <person name="Kruszewska J.S."/>
            <person name="Biernat P."/>
            <person name="Pawlowska J."/>
        </authorList>
    </citation>
    <scope>NUCLEOTIDE SEQUENCE</scope>
    <source>
        <strain evidence="9">WA0000051536</strain>
    </source>
</reference>
<dbReference type="GO" id="GO:0005769">
    <property type="term" value="C:early endosome"/>
    <property type="evidence" value="ECO:0007669"/>
    <property type="project" value="TreeGrafter"/>
</dbReference>
<gene>
    <name evidence="9" type="ORF">INT44_005771</name>
</gene>
<dbReference type="PANTHER" id="PTHR21181:SF7">
    <property type="entry name" value="ER MEMBRANE PROTEIN COMPLEX SUBUNIT 5"/>
    <property type="match status" value="1"/>
</dbReference>
<dbReference type="GO" id="GO:0005794">
    <property type="term" value="C:Golgi apparatus"/>
    <property type="evidence" value="ECO:0007669"/>
    <property type="project" value="TreeGrafter"/>
</dbReference>
<organism evidence="9 10">
    <name type="scientific">Umbelopsis vinacea</name>
    <dbReference type="NCBI Taxonomy" id="44442"/>
    <lineage>
        <taxon>Eukaryota</taxon>
        <taxon>Fungi</taxon>
        <taxon>Fungi incertae sedis</taxon>
        <taxon>Mucoromycota</taxon>
        <taxon>Mucoromycotina</taxon>
        <taxon>Umbelopsidomycetes</taxon>
        <taxon>Umbelopsidales</taxon>
        <taxon>Umbelopsidaceae</taxon>
        <taxon>Umbelopsis</taxon>
    </lineage>
</organism>
<protein>
    <recommendedName>
        <fullName evidence="11">Membrane magnesium transporter</fullName>
    </recommendedName>
</protein>
<comment type="subcellular location">
    <subcellularLocation>
        <location evidence="1">Endoplasmic reticulum membrane</location>
        <topology evidence="1">Multi-pass membrane protein</topology>
    </subcellularLocation>
</comment>
<evidence type="ECO:0000256" key="3">
    <source>
        <dbReference type="ARBA" id="ARBA00011276"/>
    </source>
</evidence>
<evidence type="ECO:0000256" key="8">
    <source>
        <dbReference type="SAM" id="Phobius"/>
    </source>
</evidence>
<dbReference type="GO" id="GO:0072546">
    <property type="term" value="C:EMC complex"/>
    <property type="evidence" value="ECO:0007669"/>
    <property type="project" value="TreeGrafter"/>
</dbReference>
<name>A0A8H7Q146_9FUNG</name>
<evidence type="ECO:0000256" key="7">
    <source>
        <dbReference type="ARBA" id="ARBA00023136"/>
    </source>
</evidence>
<evidence type="ECO:0000256" key="6">
    <source>
        <dbReference type="ARBA" id="ARBA00022989"/>
    </source>
</evidence>
<comment type="caution">
    <text evidence="9">The sequence shown here is derived from an EMBL/GenBank/DDBJ whole genome shotgun (WGS) entry which is preliminary data.</text>
</comment>
<dbReference type="GO" id="GO:0005886">
    <property type="term" value="C:plasma membrane"/>
    <property type="evidence" value="ECO:0007669"/>
    <property type="project" value="TreeGrafter"/>
</dbReference>
<dbReference type="Proteomes" id="UP000612746">
    <property type="component" value="Unassembled WGS sequence"/>
</dbReference>
<keyword evidence="10" id="KW-1185">Reference proteome</keyword>
<dbReference type="AlphaFoldDB" id="A0A8H7Q146"/>
<dbReference type="PANTHER" id="PTHR21181">
    <property type="match status" value="1"/>
</dbReference>
<evidence type="ECO:0008006" key="11">
    <source>
        <dbReference type="Google" id="ProtNLM"/>
    </source>
</evidence>
<evidence type="ECO:0000256" key="5">
    <source>
        <dbReference type="ARBA" id="ARBA00022824"/>
    </source>
</evidence>
<dbReference type="Pfam" id="PF10270">
    <property type="entry name" value="MMgT"/>
    <property type="match status" value="1"/>
</dbReference>
<proteinExistence type="inferred from homology"/>
<dbReference type="OrthoDB" id="44756at2759"/>
<evidence type="ECO:0000313" key="9">
    <source>
        <dbReference type="EMBL" id="KAG2182791.1"/>
    </source>
</evidence>
<dbReference type="GO" id="GO:0022890">
    <property type="term" value="F:inorganic cation transmembrane transporter activity"/>
    <property type="evidence" value="ECO:0007669"/>
    <property type="project" value="TreeGrafter"/>
</dbReference>
<dbReference type="EMBL" id="JAEPRA010000007">
    <property type="protein sequence ID" value="KAG2182791.1"/>
    <property type="molecule type" value="Genomic_DNA"/>
</dbReference>